<dbReference type="PROSITE" id="PS00018">
    <property type="entry name" value="EF_HAND_1"/>
    <property type="match status" value="1"/>
</dbReference>
<protein>
    <recommendedName>
        <fullName evidence="12">Sodium channel protein</fullName>
    </recommendedName>
</protein>
<dbReference type="InterPro" id="IPR043203">
    <property type="entry name" value="VGCC_Ca_Na"/>
</dbReference>
<evidence type="ECO:0000256" key="2">
    <source>
        <dbReference type="ARBA" id="ARBA00022448"/>
    </source>
</evidence>
<feature type="transmembrane region" description="Helical" evidence="12">
    <location>
        <begin position="1163"/>
        <end position="1181"/>
    </location>
</feature>
<feature type="transmembrane region" description="Helical" evidence="12">
    <location>
        <begin position="850"/>
        <end position="870"/>
    </location>
</feature>
<feature type="transmembrane region" description="Helical" evidence="12">
    <location>
        <begin position="504"/>
        <end position="524"/>
    </location>
</feature>
<evidence type="ECO:0000256" key="11">
    <source>
        <dbReference type="ARBA" id="ARBA00023303"/>
    </source>
</evidence>
<dbReference type="Gene3D" id="1.20.120.350">
    <property type="entry name" value="Voltage-gated potassium channels. Chain C"/>
    <property type="match status" value="4"/>
</dbReference>
<reference evidence="14" key="1">
    <citation type="submission" date="2025-08" db="UniProtKB">
        <authorList>
            <consortium name="Ensembl"/>
        </authorList>
    </citation>
    <scope>IDENTIFICATION</scope>
</reference>
<evidence type="ECO:0000256" key="9">
    <source>
        <dbReference type="ARBA" id="ARBA00023136"/>
    </source>
</evidence>
<evidence type="ECO:0000256" key="1">
    <source>
        <dbReference type="ARBA" id="ARBA00004651"/>
    </source>
</evidence>
<evidence type="ECO:0000256" key="4">
    <source>
        <dbReference type="ARBA" id="ARBA00022692"/>
    </source>
</evidence>
<feature type="transmembrane region" description="Helical" evidence="12">
    <location>
        <begin position="574"/>
        <end position="598"/>
    </location>
</feature>
<evidence type="ECO:0000256" key="7">
    <source>
        <dbReference type="ARBA" id="ARBA00022989"/>
    </source>
</evidence>
<evidence type="ECO:0000256" key="8">
    <source>
        <dbReference type="ARBA" id="ARBA00023065"/>
    </source>
</evidence>
<dbReference type="FunFam" id="1.10.287.70:FF:000117">
    <property type="entry name" value="Voltage-gated Ca2+ channel, alpha subunit"/>
    <property type="match status" value="1"/>
</dbReference>
<feature type="transmembrane region" description="Helical" evidence="12">
    <location>
        <begin position="1357"/>
        <end position="1377"/>
    </location>
</feature>
<feature type="transmembrane region" description="Helical" evidence="12">
    <location>
        <begin position="177"/>
        <end position="194"/>
    </location>
</feature>
<evidence type="ECO:0000256" key="3">
    <source>
        <dbReference type="ARBA" id="ARBA00022475"/>
    </source>
</evidence>
<comment type="function">
    <text evidence="12">Mediates the voltage-dependent sodium ion permeability of excitable membranes. Assuming opened or closed conformations in response to the voltage difference across the membrane, the protein forms a sodium-selective channel through which Na(+) ions may pass in accordance with their electrochemical gradient.</text>
</comment>
<feature type="transmembrane region" description="Helical" evidence="12">
    <location>
        <begin position="1010"/>
        <end position="1032"/>
    </location>
</feature>
<dbReference type="InterPro" id="IPR001696">
    <property type="entry name" value="Na_channel_asu"/>
</dbReference>
<dbReference type="PANTHER" id="PTHR10037">
    <property type="entry name" value="VOLTAGE-GATED CATION CHANNEL CALCIUM AND SODIUM"/>
    <property type="match status" value="1"/>
</dbReference>
<dbReference type="Ensembl" id="ENSMZET00005028242.1">
    <property type="protein sequence ID" value="ENSMZEP00005027369.1"/>
    <property type="gene ID" value="ENSMZEG00005020400.1"/>
</dbReference>
<keyword evidence="12" id="KW-0894">Sodium channel</keyword>
<dbReference type="FunFam" id="1.20.120.350:FF:000068">
    <property type="entry name" value="Sodium channel protein"/>
    <property type="match status" value="1"/>
</dbReference>
<keyword evidence="4 12" id="KW-0812">Transmembrane</keyword>
<sequence length="1651" mass="190539">MASLLPPVGMEVFRCFTAVSKEVVQQRHEAEVKERKAQVRKPDQTCSSPGDWEVPPFHLWCPPPQLLCTPLEDLDPFYQSQKTFMVLSKGNIINRFSADSSCYLLSPFNPLRTIFSLNSHTFFSIFILLAILGFGVLEFKFPVVKYVYMAIFVFEALVKVVARGFCVGRFTFLRDPWNWLDIIIISTLLVSQFVDLGKFAVLMTISLLLKIFTCTGAVFTGLKKTVEALVQSVKRLGCVIILTLFCLSILAMIGLQLFMGTLKNKCVIWSMNTNTTEFDFHIHTTSPENYYYIPGHPDPLVCGNRSDTECCPDGFTCVKAGSNPNFGYTSYDSFFWSLMSLFRLMMHDFWEGLMQLTLRTAGKSYLIVFLFVFFPGCFFLLSLILAVVVMTRAEQEETRDAEAIQREEEFGRIVEVLKRREEEEVSKDSLLPQELGGYAIAPLTIQQAGEGNRNRRMSLSTQFKLCVAEAEEHHRPLCCTCTDAFLKGDCCGCWRWLKQQFHTFITNPFFDLVIIICIIVSTIFTAMEHYPMMEEFMETLVIAELVFRVIFAAEMIIKLVALGLHGYFQVRWHIFDFILVIISLVQLGLADVEGLSLLHSFLPFRVFRLARWWPMLHMFLKIVWASVGNLTLVLFITVFMFSVAGVQLFQSDYKANVCRISHDRQLPRWHMEDFFHTFMLVFRVLCGHCLESLWDCMEVSNDGMCVTFFMIVLIVGKLLVNNKEEYLALSSVSSDQLTLDDNHTNMAAWEAPVAVAEIEFRTPENAEEKETQHVKQILLFLILEQNFMLKVNTDGTGRVWSNFRRACLCIVQHKFFEGSIVFIILLSCAALVFEDIYLGHRPVLQRVLKMADLVFTFVFLVEMLLKWIAFGFKKYFTSFWCWLDFLILDVSLFSLMGNMLGYTSRPLRALRTLRVPSRFKGMRVVLKVLAVTLPSMFSMLLVILVIWLVFSVIGVNLFAGKFSYCYNETSEELFSFYVVNNMAECFSLMDQNFSEVNWKTWTFNFDNVGMGFLSLLIMVSGTSSGWMDIMYAAVDSRQVEDQPRYEINVYMYLYFICFIIIGCFFTLNLFIRVIIDTIHQQRHKIGKHVFVTDQQQKYLSTIKKRFSEKRNKTVPRPQNCCLAWLFDLVTALYFEIFMVVVIFFNMVVLMVETDDQSEEKSLVLNWIHLILVAIFLVEFILKIIALRQHYFRNVLHIVDFVVLTLSIIGLFLADILEKYFVSPSLFSVMRLGRLFTLCGAFPHIRFARRIWMLIMGFVMSLPALFNIGLLFFLIVYTFSIIGMFNFAYVKHEMMIDDMFNFKTFGNSIISMTMITTSSGWDGLLSPIMNTPPDCDLRLPEPGNCANPTVGIVFFSSYILLFCLLVIHLFIVVILELFNTASPEDAEMLSDDHLQMFYETWRRFDPSGSQVIQYSELADFCDGLQDPLRIPKPNTIKLTHLNLPLFPGDQISCLDVLRTITTQVRSPGTGCQHFDMFLKLCLRESCWNYGNQKFLPPPFLPGVSVPASLCFISKLPQSTRHRRRWGRRSSRLVRLKAAFLRPGNDQYFEAARSDYVKHWTSPTMIYPCMVPVAGITTMIPRLRPPRHRRRGINFQNLRTLQRAPISITKPSTSLRSSLANVRSLDNKTFILKDFFTHSDLDLTILWIWITNF</sequence>
<keyword evidence="3" id="KW-1003">Cell membrane</keyword>
<dbReference type="Proteomes" id="UP000265160">
    <property type="component" value="Unplaced"/>
</dbReference>
<dbReference type="GO" id="GO:0005509">
    <property type="term" value="F:calcium ion binding"/>
    <property type="evidence" value="ECO:0007669"/>
    <property type="project" value="InterPro"/>
</dbReference>
<dbReference type="InterPro" id="IPR005821">
    <property type="entry name" value="Ion_trans_dom"/>
</dbReference>
<evidence type="ECO:0000313" key="15">
    <source>
        <dbReference type="Proteomes" id="UP000265160"/>
    </source>
</evidence>
<dbReference type="Pfam" id="PF00520">
    <property type="entry name" value="Ion_trans"/>
    <property type="match status" value="4"/>
</dbReference>
<accession>A0A3P9CZ48</accession>
<keyword evidence="12" id="KW-0739">Sodium transport</keyword>
<feature type="domain" description="EF-hand" evidence="13">
    <location>
        <begin position="1391"/>
        <end position="1426"/>
    </location>
</feature>
<keyword evidence="8 12" id="KW-0406">Ion transport</keyword>
<dbReference type="PRINTS" id="PR00170">
    <property type="entry name" value="NACHANNEL"/>
</dbReference>
<dbReference type="InterPro" id="IPR044564">
    <property type="entry name" value="Na_chnl_inactivation_gate"/>
</dbReference>
<comment type="similarity">
    <text evidence="12">Belongs to the sodium channel (TC 1.A.1.10) family.</text>
</comment>
<keyword evidence="9 12" id="KW-0472">Membrane</keyword>
<keyword evidence="5" id="KW-0677">Repeat</keyword>
<dbReference type="GO" id="GO:0086010">
    <property type="term" value="P:membrane depolarization during action potential"/>
    <property type="evidence" value="ECO:0007669"/>
    <property type="project" value="TreeGrafter"/>
</dbReference>
<keyword evidence="12" id="KW-0915">Sodium</keyword>
<keyword evidence="7 12" id="KW-1133">Transmembrane helix</keyword>
<evidence type="ECO:0000256" key="5">
    <source>
        <dbReference type="ARBA" id="ARBA00022737"/>
    </source>
</evidence>
<keyword evidence="10" id="KW-1015">Disulfide bond</keyword>
<dbReference type="STRING" id="106582.ENSMZEP00005027369"/>
<feature type="transmembrane region" description="Helical" evidence="12">
    <location>
        <begin position="882"/>
        <end position="903"/>
    </location>
</feature>
<evidence type="ECO:0000259" key="13">
    <source>
        <dbReference type="PROSITE" id="PS50222"/>
    </source>
</evidence>
<comment type="caution">
    <text evidence="12">Lacks conserved residue(s) required for the propagation of feature annotation.</text>
</comment>
<dbReference type="GO" id="GO:0001518">
    <property type="term" value="C:voltage-gated sodium channel complex"/>
    <property type="evidence" value="ECO:0007669"/>
    <property type="project" value="UniProtKB-UniRule"/>
</dbReference>
<evidence type="ECO:0000256" key="10">
    <source>
        <dbReference type="ARBA" id="ARBA00023157"/>
    </source>
</evidence>
<comment type="subcellular location">
    <subcellularLocation>
        <location evidence="1 12">Cell membrane</location>
        <topology evidence="1 12">Multi-pass membrane protein</topology>
    </subcellularLocation>
</comment>
<dbReference type="InterPro" id="IPR018247">
    <property type="entry name" value="EF_Hand_1_Ca_BS"/>
</dbReference>
<dbReference type="PANTHER" id="PTHR10037:SF223">
    <property type="entry name" value="SODIUM CHANNEL PROTEIN TYPE 4 SUBUNIT ALPHA"/>
    <property type="match status" value="1"/>
</dbReference>
<keyword evidence="11 12" id="KW-0407">Ion channel</keyword>
<feature type="transmembrane region" description="Helical" evidence="12">
    <location>
        <begin position="234"/>
        <end position="255"/>
    </location>
</feature>
<organism evidence="14 15">
    <name type="scientific">Maylandia zebra</name>
    <name type="common">zebra mbuna</name>
    <dbReference type="NCBI Taxonomy" id="106582"/>
    <lineage>
        <taxon>Eukaryota</taxon>
        <taxon>Metazoa</taxon>
        <taxon>Chordata</taxon>
        <taxon>Craniata</taxon>
        <taxon>Vertebrata</taxon>
        <taxon>Euteleostomi</taxon>
        <taxon>Actinopterygii</taxon>
        <taxon>Neopterygii</taxon>
        <taxon>Teleostei</taxon>
        <taxon>Neoteleostei</taxon>
        <taxon>Acanthomorphata</taxon>
        <taxon>Ovalentaria</taxon>
        <taxon>Cichlomorphae</taxon>
        <taxon>Cichliformes</taxon>
        <taxon>Cichlidae</taxon>
        <taxon>African cichlids</taxon>
        <taxon>Pseudocrenilabrinae</taxon>
        <taxon>Haplochromini</taxon>
        <taxon>Maylandia</taxon>
        <taxon>Maylandia zebra complex</taxon>
    </lineage>
</organism>
<dbReference type="CDD" id="cd13433">
    <property type="entry name" value="Na_channel_gate"/>
    <property type="match status" value="1"/>
</dbReference>
<proteinExistence type="inferred from homology"/>
<evidence type="ECO:0000313" key="14">
    <source>
        <dbReference type="Ensembl" id="ENSMZEP00005027369.1"/>
    </source>
</evidence>
<feature type="transmembrane region" description="Helical" evidence="12">
    <location>
        <begin position="114"/>
        <end position="134"/>
    </location>
</feature>
<feature type="transmembrane region" description="Helical" evidence="12">
    <location>
        <begin position="365"/>
        <end position="390"/>
    </location>
</feature>
<dbReference type="Gene3D" id="1.10.287.70">
    <property type="match status" value="4"/>
</dbReference>
<dbReference type="InterPro" id="IPR027359">
    <property type="entry name" value="Volt_channel_dom_sf"/>
</dbReference>
<evidence type="ECO:0000256" key="12">
    <source>
        <dbReference type="RuleBase" id="RU361132"/>
    </source>
</evidence>
<keyword evidence="6 12" id="KW-0851">Voltage-gated channel</keyword>
<feature type="transmembrane region" description="Helical" evidence="12">
    <location>
        <begin position="1052"/>
        <end position="1075"/>
    </location>
</feature>
<reference evidence="14" key="2">
    <citation type="submission" date="2025-09" db="UniProtKB">
        <authorList>
            <consortium name="Ensembl"/>
        </authorList>
    </citation>
    <scope>IDENTIFICATION</scope>
</reference>
<name>A0A3P9CZ48_9CICH</name>
<feature type="transmembrane region" description="Helical" evidence="12">
    <location>
        <begin position="545"/>
        <end position="568"/>
    </location>
</feature>
<feature type="transmembrane region" description="Helical" evidence="12">
    <location>
        <begin position="619"/>
        <end position="644"/>
    </location>
</feature>
<dbReference type="GO" id="GO:0019228">
    <property type="term" value="P:neuronal action potential"/>
    <property type="evidence" value="ECO:0007669"/>
    <property type="project" value="TreeGrafter"/>
</dbReference>
<feature type="transmembrane region" description="Helical" evidence="12">
    <location>
        <begin position="334"/>
        <end position="353"/>
    </location>
</feature>
<evidence type="ECO:0000256" key="6">
    <source>
        <dbReference type="ARBA" id="ARBA00022882"/>
    </source>
</evidence>
<feature type="transmembrane region" description="Helical" evidence="12">
    <location>
        <begin position="1193"/>
        <end position="1213"/>
    </location>
</feature>
<dbReference type="InterPro" id="IPR002048">
    <property type="entry name" value="EF_hand_dom"/>
</dbReference>
<feature type="transmembrane region" description="Helical" evidence="12">
    <location>
        <begin position="146"/>
        <end position="165"/>
    </location>
</feature>
<dbReference type="Gene3D" id="1.10.238.10">
    <property type="entry name" value="EF-hand"/>
    <property type="match status" value="1"/>
</dbReference>
<keyword evidence="2 12" id="KW-0813">Transport</keyword>
<feature type="transmembrane region" description="Helical" evidence="12">
    <location>
        <begin position="924"/>
        <end position="953"/>
    </location>
</feature>
<keyword evidence="15" id="KW-1185">Reference proteome</keyword>
<dbReference type="SUPFAM" id="SSF81324">
    <property type="entry name" value="Voltage-gated potassium channels"/>
    <property type="match status" value="4"/>
</dbReference>
<dbReference type="PROSITE" id="PS50222">
    <property type="entry name" value="EF_HAND_2"/>
    <property type="match status" value="1"/>
</dbReference>
<feature type="transmembrane region" description="Helical" evidence="12">
    <location>
        <begin position="1122"/>
        <end position="1151"/>
    </location>
</feature>
<dbReference type="GeneTree" id="ENSGT00940000167873"/>
<feature type="transmembrane region" description="Helical" evidence="12">
    <location>
        <begin position="820"/>
        <end position="838"/>
    </location>
</feature>
<dbReference type="GO" id="GO:0005248">
    <property type="term" value="F:voltage-gated sodium channel activity"/>
    <property type="evidence" value="ECO:0007669"/>
    <property type="project" value="InterPro"/>
</dbReference>
<feature type="transmembrane region" description="Helical" evidence="12">
    <location>
        <begin position="200"/>
        <end position="222"/>
    </location>
</feature>
<feature type="transmembrane region" description="Helical" evidence="12">
    <location>
        <begin position="1263"/>
        <end position="1288"/>
    </location>
</feature>